<dbReference type="InterPro" id="IPR000014">
    <property type="entry name" value="PAS"/>
</dbReference>
<protein>
    <recommendedName>
        <fullName evidence="2">histidine kinase</fullName>
        <ecNumber evidence="2">2.7.13.3</ecNumber>
    </recommendedName>
</protein>
<dbReference type="SMART" id="SM00388">
    <property type="entry name" value="HisKA"/>
    <property type="match status" value="1"/>
</dbReference>
<evidence type="ECO:0000256" key="5">
    <source>
        <dbReference type="ARBA" id="ARBA00022741"/>
    </source>
</evidence>
<dbReference type="InterPro" id="IPR036097">
    <property type="entry name" value="HisK_dim/P_sf"/>
</dbReference>
<proteinExistence type="predicted"/>
<dbReference type="AlphaFoldDB" id="A0A367ZND1"/>
<name>A0A367ZND1_9BACT</name>
<dbReference type="Gene3D" id="1.10.287.130">
    <property type="match status" value="1"/>
</dbReference>
<evidence type="ECO:0000259" key="12">
    <source>
        <dbReference type="PROSITE" id="PS50112"/>
    </source>
</evidence>
<evidence type="ECO:0000256" key="2">
    <source>
        <dbReference type="ARBA" id="ARBA00012438"/>
    </source>
</evidence>
<evidence type="ECO:0000256" key="1">
    <source>
        <dbReference type="ARBA" id="ARBA00000085"/>
    </source>
</evidence>
<evidence type="ECO:0000256" key="4">
    <source>
        <dbReference type="ARBA" id="ARBA00022679"/>
    </source>
</evidence>
<dbReference type="CDD" id="cd00082">
    <property type="entry name" value="HisKA"/>
    <property type="match status" value="1"/>
</dbReference>
<dbReference type="CDD" id="cd00156">
    <property type="entry name" value="REC"/>
    <property type="match status" value="1"/>
</dbReference>
<evidence type="ECO:0000313" key="13">
    <source>
        <dbReference type="EMBL" id="RCK78882.1"/>
    </source>
</evidence>
<dbReference type="EC" id="2.7.13.3" evidence="2"/>
<feature type="modified residue" description="4-aspartylphosphate" evidence="9">
    <location>
        <position position="562"/>
    </location>
</feature>
<dbReference type="PROSITE" id="PS50112">
    <property type="entry name" value="PAS"/>
    <property type="match status" value="1"/>
</dbReference>
<dbReference type="Gene3D" id="3.30.565.10">
    <property type="entry name" value="Histidine kinase-like ATPase, C-terminal domain"/>
    <property type="match status" value="1"/>
</dbReference>
<keyword evidence="7" id="KW-0067">ATP-binding</keyword>
<dbReference type="GO" id="GO:0000155">
    <property type="term" value="F:phosphorelay sensor kinase activity"/>
    <property type="evidence" value="ECO:0007669"/>
    <property type="project" value="InterPro"/>
</dbReference>
<dbReference type="InterPro" id="IPR003661">
    <property type="entry name" value="HisK_dim/P_dom"/>
</dbReference>
<dbReference type="SMART" id="SM00448">
    <property type="entry name" value="REC"/>
    <property type="match status" value="1"/>
</dbReference>
<dbReference type="EMBL" id="QOQW01000018">
    <property type="protein sequence ID" value="RCK78882.1"/>
    <property type="molecule type" value="Genomic_DNA"/>
</dbReference>
<dbReference type="SUPFAM" id="SSF55874">
    <property type="entry name" value="ATPase domain of HSP90 chaperone/DNA topoisomerase II/histidine kinase"/>
    <property type="match status" value="1"/>
</dbReference>
<dbReference type="InterPro" id="IPR003594">
    <property type="entry name" value="HATPase_dom"/>
</dbReference>
<keyword evidence="3 9" id="KW-0597">Phosphoprotein</keyword>
<dbReference type="Proteomes" id="UP000252355">
    <property type="component" value="Unassembled WGS sequence"/>
</dbReference>
<dbReference type="Pfam" id="PF00989">
    <property type="entry name" value="PAS"/>
    <property type="match status" value="1"/>
</dbReference>
<dbReference type="Pfam" id="PF00072">
    <property type="entry name" value="Response_reg"/>
    <property type="match status" value="1"/>
</dbReference>
<dbReference type="CDD" id="cd00130">
    <property type="entry name" value="PAS"/>
    <property type="match status" value="1"/>
</dbReference>
<dbReference type="SUPFAM" id="SSF55785">
    <property type="entry name" value="PYP-like sensor domain (PAS domain)"/>
    <property type="match status" value="2"/>
</dbReference>
<sequence length="641" mass="69750">MDSHLSFYVARTRDGLFRCGFEDQRLLWVNQGFADRFAFPADPTSLVGRRLPEIVRDNPFWVEAWHRLRETGEVHDLTGACRLVGEQECWVGLEACLTGPAEAPDTCVEGCLRDLTERHRQEDEATRQMARIQDLVARLGLGVILVDPDDRISLWNPTAADLTGWPTADALGRPLSECLTILREDGAVPLPDPTGPSRRFGRPCELAWPSLLVTRKGRRRRIMGRIDPVPMPDAAGTRQGAAIVFQDITLFVRSRREIEKARRLDTLSLLAGGIAHDFNNIMTGLFGYIGLAQADAPPGSRLADRLAKAESALSKARGLSNQLLTFARARPPQKRAVSLADFLRQEVQTARLGTALTCEFDLAPDLCPVDLDEVQFAPVIHALVAQAGRSQPAGGVLRVRAGNLWVDATEGVPLPEGRHVVVTFEDQGDPLSEATLDRLFEPYAVPTPTTGEGFDLPLAYAIVKNHGGWLTALAGPTGGTIFRLYLPASVLWQDDALSSLAVEQLGAKVLLMDDEEIILAAVGEMLQHLGCMVELARDGDEAIEKFRQAQAIGAPFDVVILDLTVPGGKGARECLPHLLALDPQARVVVASGYSTGPVMTDYQRFGFVGAIPKPFEVRSLGAFLRHLLGSRAWSAKGGAAV</sequence>
<reference evidence="13 14" key="1">
    <citation type="submission" date="2018-05" db="EMBL/GenBank/DDBJ databases">
        <title>A metagenomic window into the 2 km-deep terrestrial subsurface aquifer revealed taxonomically and functionally diverse microbial community comprising novel uncultured bacterial lineages.</title>
        <authorList>
            <person name="Kadnikov V.V."/>
            <person name="Mardanov A.V."/>
            <person name="Beletsky A.V."/>
            <person name="Banks D."/>
            <person name="Pimenov N.V."/>
            <person name="Frank Y.A."/>
            <person name="Karnachuk O.V."/>
            <person name="Ravin N.V."/>
        </authorList>
    </citation>
    <scope>NUCLEOTIDE SEQUENCE [LARGE SCALE GENOMIC DNA]</scope>
    <source>
        <strain evidence="13">BY5</strain>
    </source>
</reference>
<accession>A0A367ZND1</accession>
<dbReference type="SMART" id="SM00387">
    <property type="entry name" value="HATPase_c"/>
    <property type="match status" value="1"/>
</dbReference>
<evidence type="ECO:0000256" key="8">
    <source>
        <dbReference type="ARBA" id="ARBA00023012"/>
    </source>
</evidence>
<keyword evidence="6 13" id="KW-0418">Kinase</keyword>
<dbReference type="PANTHER" id="PTHR43065:SF42">
    <property type="entry name" value="TWO-COMPONENT SENSOR PPRA"/>
    <property type="match status" value="1"/>
</dbReference>
<dbReference type="InterPro" id="IPR011006">
    <property type="entry name" value="CheY-like_superfamily"/>
</dbReference>
<keyword evidence="5" id="KW-0547">Nucleotide-binding</keyword>
<dbReference type="SUPFAM" id="SSF52172">
    <property type="entry name" value="CheY-like"/>
    <property type="match status" value="1"/>
</dbReference>
<comment type="caution">
    <text evidence="13">The sequence shown here is derived from an EMBL/GenBank/DDBJ whole genome shotgun (WGS) entry which is preliminary data.</text>
</comment>
<dbReference type="InterPro" id="IPR036890">
    <property type="entry name" value="HATPase_C_sf"/>
</dbReference>
<dbReference type="PANTHER" id="PTHR43065">
    <property type="entry name" value="SENSOR HISTIDINE KINASE"/>
    <property type="match status" value="1"/>
</dbReference>
<evidence type="ECO:0000259" key="10">
    <source>
        <dbReference type="PROSITE" id="PS50109"/>
    </source>
</evidence>
<dbReference type="Pfam" id="PF02518">
    <property type="entry name" value="HATPase_c"/>
    <property type="match status" value="1"/>
</dbReference>
<evidence type="ECO:0000259" key="11">
    <source>
        <dbReference type="PROSITE" id="PS50110"/>
    </source>
</evidence>
<keyword evidence="8" id="KW-0902">Two-component regulatory system</keyword>
<dbReference type="InterPro" id="IPR005467">
    <property type="entry name" value="His_kinase_dom"/>
</dbReference>
<dbReference type="PRINTS" id="PR00344">
    <property type="entry name" value="BCTRLSENSOR"/>
</dbReference>
<dbReference type="GO" id="GO:0006355">
    <property type="term" value="P:regulation of DNA-templated transcription"/>
    <property type="evidence" value="ECO:0007669"/>
    <property type="project" value="InterPro"/>
</dbReference>
<evidence type="ECO:0000313" key="14">
    <source>
        <dbReference type="Proteomes" id="UP000252355"/>
    </source>
</evidence>
<evidence type="ECO:0000256" key="3">
    <source>
        <dbReference type="ARBA" id="ARBA00022553"/>
    </source>
</evidence>
<dbReference type="InterPro" id="IPR001789">
    <property type="entry name" value="Sig_transdc_resp-reg_receiver"/>
</dbReference>
<evidence type="ECO:0000256" key="6">
    <source>
        <dbReference type="ARBA" id="ARBA00022777"/>
    </source>
</evidence>
<keyword evidence="4" id="KW-0808">Transferase</keyword>
<dbReference type="SUPFAM" id="SSF47384">
    <property type="entry name" value="Homodimeric domain of signal transducing histidine kinase"/>
    <property type="match status" value="1"/>
</dbReference>
<comment type="catalytic activity">
    <reaction evidence="1">
        <text>ATP + protein L-histidine = ADP + protein N-phospho-L-histidine.</text>
        <dbReference type="EC" id="2.7.13.3"/>
    </reaction>
</comment>
<dbReference type="InterPro" id="IPR013767">
    <property type="entry name" value="PAS_fold"/>
</dbReference>
<evidence type="ECO:0000256" key="9">
    <source>
        <dbReference type="PROSITE-ProRule" id="PRU00169"/>
    </source>
</evidence>
<organism evidence="13 14">
    <name type="scientific">Candidatus Ozemobacter sibiricus</name>
    <dbReference type="NCBI Taxonomy" id="2268124"/>
    <lineage>
        <taxon>Bacteria</taxon>
        <taxon>Candidatus Ozemobacteria</taxon>
        <taxon>Candidatus Ozemobacterales</taxon>
        <taxon>Candidatus Ozemobacteraceae</taxon>
        <taxon>Candidatus Ozemobacter</taxon>
    </lineage>
</organism>
<dbReference type="Gene3D" id="3.30.450.20">
    <property type="entry name" value="PAS domain"/>
    <property type="match status" value="1"/>
</dbReference>
<feature type="domain" description="PAS" evidence="12">
    <location>
        <begin position="128"/>
        <end position="173"/>
    </location>
</feature>
<dbReference type="GO" id="GO:0005524">
    <property type="term" value="F:ATP binding"/>
    <property type="evidence" value="ECO:0007669"/>
    <property type="project" value="UniProtKB-KW"/>
</dbReference>
<dbReference type="PROSITE" id="PS50109">
    <property type="entry name" value="HIS_KIN"/>
    <property type="match status" value="1"/>
</dbReference>
<evidence type="ECO:0000256" key="7">
    <source>
        <dbReference type="ARBA" id="ARBA00022840"/>
    </source>
</evidence>
<dbReference type="SMART" id="SM00091">
    <property type="entry name" value="PAS"/>
    <property type="match status" value="2"/>
</dbReference>
<feature type="domain" description="Histidine kinase" evidence="10">
    <location>
        <begin position="273"/>
        <end position="490"/>
    </location>
</feature>
<feature type="domain" description="Response regulatory" evidence="11">
    <location>
        <begin position="508"/>
        <end position="628"/>
    </location>
</feature>
<dbReference type="PROSITE" id="PS50110">
    <property type="entry name" value="RESPONSE_REGULATORY"/>
    <property type="match status" value="1"/>
</dbReference>
<dbReference type="InterPro" id="IPR035965">
    <property type="entry name" value="PAS-like_dom_sf"/>
</dbReference>
<gene>
    <name evidence="13" type="ORF">OZSIB_1032</name>
</gene>
<dbReference type="Gene3D" id="3.40.50.2300">
    <property type="match status" value="1"/>
</dbReference>
<dbReference type="InterPro" id="IPR004358">
    <property type="entry name" value="Sig_transdc_His_kin-like_C"/>
</dbReference>